<dbReference type="Gene3D" id="3.80.10.10">
    <property type="entry name" value="Ribonuclease Inhibitor"/>
    <property type="match status" value="2"/>
</dbReference>
<keyword evidence="1" id="KW-0547">Nucleotide-binding</keyword>
<gene>
    <name evidence="4" type="ORF">DPMN_172443</name>
</gene>
<dbReference type="SUPFAM" id="SSF52540">
    <property type="entry name" value="P-loop containing nucleoside triphosphate hydrolases"/>
    <property type="match status" value="1"/>
</dbReference>
<dbReference type="InterPro" id="IPR007111">
    <property type="entry name" value="NACHT_NTPase"/>
</dbReference>
<protein>
    <recommendedName>
        <fullName evidence="3">NACHT domain-containing protein</fullName>
    </recommendedName>
</protein>
<proteinExistence type="predicted"/>
<comment type="caution">
    <text evidence="4">The sequence shown here is derived from an EMBL/GenBank/DDBJ whole genome shotgun (WGS) entry which is preliminary data.</text>
</comment>
<dbReference type="InterPro" id="IPR032675">
    <property type="entry name" value="LRR_dom_sf"/>
</dbReference>
<dbReference type="SUPFAM" id="SSF52047">
    <property type="entry name" value="RNI-like"/>
    <property type="match status" value="2"/>
</dbReference>
<keyword evidence="5" id="KW-1185">Reference proteome</keyword>
<evidence type="ECO:0000256" key="2">
    <source>
        <dbReference type="ARBA" id="ARBA00022840"/>
    </source>
</evidence>
<evidence type="ECO:0000313" key="4">
    <source>
        <dbReference type="EMBL" id="KAH3771141.1"/>
    </source>
</evidence>
<dbReference type="PANTHER" id="PTHR46312">
    <property type="entry name" value="NACHT DOMAIN-CONTAINING PROTEIN"/>
    <property type="match status" value="1"/>
</dbReference>
<dbReference type="InterPro" id="IPR027417">
    <property type="entry name" value="P-loop_NTPase"/>
</dbReference>
<name>A0A9D4IDB8_DREPO</name>
<dbReference type="Pfam" id="PF15112">
    <property type="entry name" value="DUF4559"/>
    <property type="match status" value="1"/>
</dbReference>
<accession>A0A9D4IDB8</accession>
<dbReference type="PANTHER" id="PTHR46312:SF2">
    <property type="entry name" value="NUCLEOTIDE-BINDING OLIGOMERIZATION DOMAIN-CONTAINING PROTEIN 2-LIKE"/>
    <property type="match status" value="1"/>
</dbReference>
<reference evidence="4" key="1">
    <citation type="journal article" date="2019" name="bioRxiv">
        <title>The Genome of the Zebra Mussel, Dreissena polymorpha: A Resource for Invasive Species Research.</title>
        <authorList>
            <person name="McCartney M.A."/>
            <person name="Auch B."/>
            <person name="Kono T."/>
            <person name="Mallez S."/>
            <person name="Zhang Y."/>
            <person name="Obille A."/>
            <person name="Becker A."/>
            <person name="Abrahante J.E."/>
            <person name="Garbe J."/>
            <person name="Badalamenti J.P."/>
            <person name="Herman A."/>
            <person name="Mangelson H."/>
            <person name="Liachko I."/>
            <person name="Sullivan S."/>
            <person name="Sone E.D."/>
            <person name="Koren S."/>
            <person name="Silverstein K.A.T."/>
            <person name="Beckman K.B."/>
            <person name="Gohl D.M."/>
        </authorList>
    </citation>
    <scope>NUCLEOTIDE SEQUENCE</scope>
    <source>
        <strain evidence="4">Duluth1</strain>
        <tissue evidence="4">Whole animal</tissue>
    </source>
</reference>
<dbReference type="PROSITE" id="PS50837">
    <property type="entry name" value="NACHT"/>
    <property type="match status" value="1"/>
</dbReference>
<dbReference type="GO" id="GO:0005524">
    <property type="term" value="F:ATP binding"/>
    <property type="evidence" value="ECO:0007669"/>
    <property type="project" value="UniProtKB-KW"/>
</dbReference>
<keyword evidence="2" id="KW-0067">ATP-binding</keyword>
<dbReference type="EMBL" id="JAIWYP010000009">
    <property type="protein sequence ID" value="KAH3771141.1"/>
    <property type="molecule type" value="Genomic_DNA"/>
</dbReference>
<reference evidence="4" key="2">
    <citation type="submission" date="2020-11" db="EMBL/GenBank/DDBJ databases">
        <authorList>
            <person name="McCartney M.A."/>
            <person name="Auch B."/>
            <person name="Kono T."/>
            <person name="Mallez S."/>
            <person name="Becker A."/>
            <person name="Gohl D.M."/>
            <person name="Silverstein K.A.T."/>
            <person name="Koren S."/>
            <person name="Bechman K.B."/>
            <person name="Herman A."/>
            <person name="Abrahante J.E."/>
            <person name="Garbe J."/>
        </authorList>
    </citation>
    <scope>NUCLEOTIDE SEQUENCE</scope>
    <source>
        <strain evidence="4">Duluth1</strain>
        <tissue evidence="4">Whole animal</tissue>
    </source>
</reference>
<dbReference type="Proteomes" id="UP000828390">
    <property type="component" value="Unassembled WGS sequence"/>
</dbReference>
<dbReference type="InterPro" id="IPR027897">
    <property type="entry name" value="DUF4559"/>
</dbReference>
<feature type="domain" description="NACHT" evidence="3">
    <location>
        <begin position="398"/>
        <end position="507"/>
    </location>
</feature>
<evidence type="ECO:0000256" key="1">
    <source>
        <dbReference type="ARBA" id="ARBA00022741"/>
    </source>
</evidence>
<dbReference type="Gene3D" id="3.40.50.300">
    <property type="entry name" value="P-loop containing nucleotide triphosphate hydrolases"/>
    <property type="match status" value="1"/>
</dbReference>
<organism evidence="4 5">
    <name type="scientific">Dreissena polymorpha</name>
    <name type="common">Zebra mussel</name>
    <name type="synonym">Mytilus polymorpha</name>
    <dbReference type="NCBI Taxonomy" id="45954"/>
    <lineage>
        <taxon>Eukaryota</taxon>
        <taxon>Metazoa</taxon>
        <taxon>Spiralia</taxon>
        <taxon>Lophotrochozoa</taxon>
        <taxon>Mollusca</taxon>
        <taxon>Bivalvia</taxon>
        <taxon>Autobranchia</taxon>
        <taxon>Heteroconchia</taxon>
        <taxon>Euheterodonta</taxon>
        <taxon>Imparidentia</taxon>
        <taxon>Neoheterodontei</taxon>
        <taxon>Myida</taxon>
        <taxon>Dreissenoidea</taxon>
        <taxon>Dreissenidae</taxon>
        <taxon>Dreissena</taxon>
    </lineage>
</organism>
<evidence type="ECO:0000313" key="5">
    <source>
        <dbReference type="Proteomes" id="UP000828390"/>
    </source>
</evidence>
<evidence type="ECO:0000259" key="3">
    <source>
        <dbReference type="PROSITE" id="PS50837"/>
    </source>
</evidence>
<dbReference type="Pfam" id="PF05729">
    <property type="entry name" value="NACHT"/>
    <property type="match status" value="1"/>
</dbReference>
<sequence>MAADTNIFTDKQTNNWFKACIALNLTKDGLTDFVVTELLNVQTKVGRSCGQCFIQNLILCPTHYVCKKRKGNNCSFHNSQKPKSCQTCDKVKQDITLLHRFIRPSWENTKAELWATNPWEIGKCYLPPDGYSSVSSVQESDFNGVVSVVLNCKHFETCLSVACLSPPPPDKKCPLEKVRQIGRDVRHTADCKVTDADLQYFFLTLTTLLADPVRLLHDTSATEARRKLSDLQNDRLSLDDLGKLLKEANQTLTQGKEAGERFSKEAERTLREGLNTLEVTIQAGKDRIENQTQAGEKRIEIKTQESINLINRTVIEKDQDEYERGVAELIEGMKKLYNDKLYYVTVSPFDDSSSEKLRDVYMPPKILEMCKEIKTFKKTEKQVNTYKGVFLTDNTVNPRIFIQGEAGSGKTTFLAKLALDWCEGVHGSSASDNSKIIFADFDALQRYEYVFHITLRNSVNQCDVYTMIKEQIIDRIYSDKDREKAYELVSEIMKHQRCLVLLDGLDEWTGPGDLPTLVVVHNKCVMLITTRPWKLAEGKVKHSDIHALLQLEGINKPFELSKIILSRLVDKEELEIKYTAFTLYVKKQKLEELLSSPMMLSAIVCAYADGIELKGSKCEIYILLVESLFKKANSYTRTFQQPPFPFFKRTEYIQPNLEPLNRLAEMAFHLLFVNDKENSIMFRMTELEKFKIDEIKDFALKSGILSAQRTASALRSSSSFMFIHLSMQEFLAAYHIARNTNLIDGIISIYLNRNLKAYLDIAQVFIFLCGLDVSCAEKLSSMMHERDALDTFHLSACHKMLNEIILAGLREANANGYSDIALKLSHFYFDNNNIIDLHKIWENNAANAIVLNVNIDDRKPLENQRISPGNDECASQITFDLHSCLELARLKLRGRCILGKDSASVGTLEFPVCIILNIADPTQCTELPPVLSSIKQIVLISVTCSCTWLRSLLSMMLTRNCYIDCRLNDCHLTACGEGEVNTSYTTGHIDLIVYPNKSISISLTNDTGLWEILHGLSIKSLRMHGFGASGGRVNHEKSFSQTIASLSKLEELSIKMDELTPCVWEALRGLNIKSLTLSSKEWGELHAESLTQLLSSLKRLETLGIGVTEDSPGLWKALHGLNIKSLRLFGFKEGGLRINHSQSLSQSLSSLMRLQILDIHVAKDITGLWEAFYGLNIKKLRVFCKCRVKYKESLSHLLPSLTRLETLSIGANKACLALWEALKGLSVKSLTIKGMNKGFELNHTELLSQALSSLTLLETLDMDVRENSTGLWEAIHTLNIKTLSLSLCRILWTDLRTESLSKSLSSLTCLETLNIIVLEDSCCPWKALHGLNIKSLSLRLSQIYTCKDLQAESLYQSLASLTQLETLSITLNPDSRGLWRGLHCLNIKRLSLKSKEWGGLHKELMSLSLSSLTQLDTLCIEMECDNPGLWEAVHGLNIKSLSLSGFWKRTGIDVKHTLSMAKTLSSLIHLETLSIDVEHESLGLWEALHGQNIKSLSLSGVRKSSGIDVKHAETFSQSLSSLTQLKTLTLHVHTYIALQVPQSLKYLNIYSDTMLPSKVRELVDSLAIYTHSIGIKLEFGCASSIDPPERIPVQEYIPFQQELAARKNVAIKRFRIYELPDSAGYAMSVRDIDDVDDADSDILEDDVYKRFAKYIDGYKINRISILVEISRVSIS</sequence>